<proteinExistence type="predicted"/>
<protein>
    <recommendedName>
        <fullName evidence="3">DNA-binding transcriptional regulator, MarR family</fullName>
    </recommendedName>
</protein>
<keyword evidence="2" id="KW-1185">Reference proteome</keyword>
<gene>
    <name evidence="1" type="ORF">SAMN05660748_2657</name>
</gene>
<evidence type="ECO:0008006" key="3">
    <source>
        <dbReference type="Google" id="ProtNLM"/>
    </source>
</evidence>
<sequence length="162" mass="16408">MTAPATFAPLAVPSMAGVLDLLDDLTGLAGAAEGLRRRVEELTNLRSGELSTLLAVAGGADRTVVVAELTGQVDDAAVATLRALRARGLVTGADGVHPGAWQLTESGRVVQQQVEGLRIRVLHGIVGALGEEAAGELRSSVRALAAVLSVEGASSATALRAP</sequence>
<organism evidence="1 2">
    <name type="scientific">Blastococcus aggregatus</name>
    <dbReference type="NCBI Taxonomy" id="38502"/>
    <lineage>
        <taxon>Bacteria</taxon>
        <taxon>Bacillati</taxon>
        <taxon>Actinomycetota</taxon>
        <taxon>Actinomycetes</taxon>
        <taxon>Geodermatophilales</taxon>
        <taxon>Geodermatophilaceae</taxon>
        <taxon>Blastococcus</taxon>
    </lineage>
</organism>
<reference evidence="2" key="1">
    <citation type="submission" date="2017-08" db="EMBL/GenBank/DDBJ databases">
        <authorList>
            <person name="Varghese N."/>
            <person name="Submissions S."/>
        </authorList>
    </citation>
    <scope>NUCLEOTIDE SEQUENCE [LARGE SCALE GENOMIC DNA]</scope>
    <source>
        <strain evidence="2">DSM 4725</strain>
    </source>
</reference>
<dbReference type="EMBL" id="OBQI01000003">
    <property type="protein sequence ID" value="SOC49923.1"/>
    <property type="molecule type" value="Genomic_DNA"/>
</dbReference>
<evidence type="ECO:0000313" key="2">
    <source>
        <dbReference type="Proteomes" id="UP000219435"/>
    </source>
</evidence>
<dbReference type="AlphaFoldDB" id="A0A285V7D4"/>
<evidence type="ECO:0000313" key="1">
    <source>
        <dbReference type="EMBL" id="SOC49923.1"/>
    </source>
</evidence>
<dbReference type="OrthoDB" id="5147427at2"/>
<accession>A0A285V7D4</accession>
<name>A0A285V7D4_9ACTN</name>
<dbReference type="Proteomes" id="UP000219435">
    <property type="component" value="Unassembled WGS sequence"/>
</dbReference>
<dbReference type="RefSeq" id="WP_097195425.1">
    <property type="nucleotide sequence ID" value="NZ_OBQI01000003.1"/>
</dbReference>